<keyword evidence="2 6" id="KW-0819">tRNA processing</keyword>
<dbReference type="EMBL" id="JAOVZQ010000001">
    <property type="protein sequence ID" value="MCY0096449.1"/>
    <property type="molecule type" value="Genomic_DNA"/>
</dbReference>
<evidence type="ECO:0000256" key="1">
    <source>
        <dbReference type="ARBA" id="ARBA00022598"/>
    </source>
</evidence>
<dbReference type="Pfam" id="PF01171">
    <property type="entry name" value="ATP_bind_3"/>
    <property type="match status" value="1"/>
</dbReference>
<comment type="caution">
    <text evidence="9">The sequence shown here is derived from an EMBL/GenBank/DDBJ whole genome shotgun (WGS) entry which is preliminary data.</text>
</comment>
<comment type="subcellular location">
    <subcellularLocation>
        <location evidence="6">Cytoplasm</location>
    </subcellularLocation>
</comment>
<dbReference type="PANTHER" id="PTHR43033">
    <property type="entry name" value="TRNA(ILE)-LYSIDINE SYNTHASE-RELATED"/>
    <property type="match status" value="1"/>
</dbReference>
<keyword evidence="1 6" id="KW-0436">Ligase</keyword>
<sequence length="406" mass="43408">MLHGLAGLAAPNKLVALTVDHGLRAGSADEARRVKAHCRRLGICHETLVWEAEPPKAGLQAAARRARYRLLGSAAARLGLAAVLTAHTSDDQDETLEMRRSRSPSESAPGLAGISRATLFDGRLWVLRPLLDVTRAEIRAHLAHAGVDWIEDPSNRDLRFERVRVRAQLKDRPAAHGGQDSEAIAGARSRLAESAAAFIGARCRAGEDETIRMRCSPGDDAEVVAAVIAALIDLCGGAAQPLDRRGKATLAALAKDCIKGPDTSHRAVTLGRALLRHRGRDLLIRRESRGLETLDVAPGAVADWDGRYRVQNLDAKARLTVSAGGCDGVSPSFGRDLHPETVWSNTQQVIGGFRSRRLLGRSSAILPVCELPLAQSLARLVQTGGPPPCPWDTPKGELASAKADVL</sequence>
<proteinExistence type="inferred from homology"/>
<evidence type="ECO:0000313" key="10">
    <source>
        <dbReference type="Proteomes" id="UP001081283"/>
    </source>
</evidence>
<dbReference type="GO" id="GO:0032267">
    <property type="term" value="F:tRNA(Ile)-lysidine synthase activity"/>
    <property type="evidence" value="ECO:0007669"/>
    <property type="project" value="UniProtKB-EC"/>
</dbReference>
<evidence type="ECO:0000256" key="5">
    <source>
        <dbReference type="ARBA" id="ARBA00048539"/>
    </source>
</evidence>
<protein>
    <recommendedName>
        <fullName evidence="6">tRNA(Ile)-lysidine synthase</fullName>
        <ecNumber evidence="6">6.3.4.19</ecNumber>
    </recommendedName>
    <alternativeName>
        <fullName evidence="6">tRNA(Ile)-2-lysyl-cytidine synthase</fullName>
    </alternativeName>
    <alternativeName>
        <fullName evidence="6">tRNA(Ile)-lysidine synthetase</fullName>
    </alternativeName>
</protein>
<evidence type="ECO:0000256" key="3">
    <source>
        <dbReference type="ARBA" id="ARBA00022741"/>
    </source>
</evidence>
<gene>
    <name evidence="6 9" type="primary">tilS</name>
    <name evidence="9" type="ORF">OEG82_20895</name>
</gene>
<keyword evidence="3" id="KW-0547">Nucleotide-binding</keyword>
<reference evidence="9" key="1">
    <citation type="submission" date="2022-10" db="EMBL/GenBank/DDBJ databases">
        <title>Hoeflea sp. J2-29, isolated from marine algae.</title>
        <authorList>
            <person name="Kristyanto S."/>
            <person name="Kim J.M."/>
            <person name="Jeon C.O."/>
        </authorList>
    </citation>
    <scope>NUCLEOTIDE SEQUENCE</scope>
    <source>
        <strain evidence="9">J2-29</strain>
    </source>
</reference>
<comment type="caution">
    <text evidence="6">Lacks conserved residue(s) required for the propagation of feature annotation.</text>
</comment>
<dbReference type="PANTHER" id="PTHR43033:SF5">
    <property type="entry name" value="TRNA(ILE)-LYSIDINE SYNTHETASE"/>
    <property type="match status" value="1"/>
</dbReference>
<evidence type="ECO:0000313" key="9">
    <source>
        <dbReference type="EMBL" id="MCY0096449.1"/>
    </source>
</evidence>
<name>A0ABT3YKZ8_9HYPH</name>
<evidence type="ECO:0000256" key="2">
    <source>
        <dbReference type="ARBA" id="ARBA00022694"/>
    </source>
</evidence>
<comment type="function">
    <text evidence="6">Ligates lysine onto the cytidine present at position 34 of the AUA codon-specific tRNA(Ile) that contains the anticodon CAU, in an ATP-dependent manner. Cytidine is converted to lysidine, thus changing the amino acid specificity of the tRNA from methionine to isoleucine.</text>
</comment>
<comment type="catalytic activity">
    <reaction evidence="5 6">
        <text>cytidine(34) in tRNA(Ile2) + L-lysine + ATP = lysidine(34) in tRNA(Ile2) + AMP + diphosphate + H(+)</text>
        <dbReference type="Rhea" id="RHEA:43744"/>
        <dbReference type="Rhea" id="RHEA-COMP:10625"/>
        <dbReference type="Rhea" id="RHEA-COMP:10670"/>
        <dbReference type="ChEBI" id="CHEBI:15378"/>
        <dbReference type="ChEBI" id="CHEBI:30616"/>
        <dbReference type="ChEBI" id="CHEBI:32551"/>
        <dbReference type="ChEBI" id="CHEBI:33019"/>
        <dbReference type="ChEBI" id="CHEBI:82748"/>
        <dbReference type="ChEBI" id="CHEBI:83665"/>
        <dbReference type="ChEBI" id="CHEBI:456215"/>
        <dbReference type="EC" id="6.3.4.19"/>
    </reaction>
</comment>
<evidence type="ECO:0000256" key="6">
    <source>
        <dbReference type="HAMAP-Rule" id="MF_01161"/>
    </source>
</evidence>
<evidence type="ECO:0000256" key="4">
    <source>
        <dbReference type="ARBA" id="ARBA00022840"/>
    </source>
</evidence>
<evidence type="ECO:0000259" key="8">
    <source>
        <dbReference type="Pfam" id="PF01171"/>
    </source>
</evidence>
<dbReference type="InterPro" id="IPR012094">
    <property type="entry name" value="tRNA_Ile_lys_synt"/>
</dbReference>
<keyword evidence="6" id="KW-0963">Cytoplasm</keyword>
<comment type="similarity">
    <text evidence="6">Belongs to the tRNA(Ile)-lysidine synthase family.</text>
</comment>
<feature type="region of interest" description="Disordered" evidence="7">
    <location>
        <begin position="91"/>
        <end position="110"/>
    </location>
</feature>
<feature type="domain" description="tRNA(Ile)-lysidine/2-thiocytidine synthase N-terminal" evidence="8">
    <location>
        <begin position="12"/>
        <end position="167"/>
    </location>
</feature>
<dbReference type="EC" id="6.3.4.19" evidence="6"/>
<dbReference type="InterPro" id="IPR012795">
    <property type="entry name" value="tRNA_Ile_lys_synt_N"/>
</dbReference>
<organism evidence="9 10">
    <name type="scientific">Hoeflea ulvae</name>
    <dbReference type="NCBI Taxonomy" id="2983764"/>
    <lineage>
        <taxon>Bacteria</taxon>
        <taxon>Pseudomonadati</taxon>
        <taxon>Pseudomonadota</taxon>
        <taxon>Alphaproteobacteria</taxon>
        <taxon>Hyphomicrobiales</taxon>
        <taxon>Rhizobiaceae</taxon>
        <taxon>Hoeflea</taxon>
    </lineage>
</organism>
<accession>A0ABT3YKZ8</accession>
<dbReference type="InterPro" id="IPR014729">
    <property type="entry name" value="Rossmann-like_a/b/a_fold"/>
</dbReference>
<feature type="region of interest" description="Disordered" evidence="7">
    <location>
        <begin position="385"/>
        <end position="406"/>
    </location>
</feature>
<dbReference type="InterPro" id="IPR011063">
    <property type="entry name" value="TilS/TtcA_N"/>
</dbReference>
<keyword evidence="4" id="KW-0067">ATP-binding</keyword>
<dbReference type="Gene3D" id="3.40.50.620">
    <property type="entry name" value="HUPs"/>
    <property type="match status" value="1"/>
</dbReference>
<dbReference type="CDD" id="cd01992">
    <property type="entry name" value="TilS_N"/>
    <property type="match status" value="1"/>
</dbReference>
<dbReference type="NCBIfam" id="TIGR02432">
    <property type="entry name" value="lysidine_TilS_N"/>
    <property type="match status" value="1"/>
</dbReference>
<dbReference type="SUPFAM" id="SSF52402">
    <property type="entry name" value="Adenine nucleotide alpha hydrolases-like"/>
    <property type="match status" value="1"/>
</dbReference>
<evidence type="ECO:0000256" key="7">
    <source>
        <dbReference type="SAM" id="MobiDB-lite"/>
    </source>
</evidence>
<dbReference type="Proteomes" id="UP001081283">
    <property type="component" value="Unassembled WGS sequence"/>
</dbReference>
<dbReference type="HAMAP" id="MF_01161">
    <property type="entry name" value="tRNA_Ile_lys_synt"/>
    <property type="match status" value="1"/>
</dbReference>
<keyword evidence="10" id="KW-1185">Reference proteome</keyword>